<dbReference type="PANTHER" id="PTHR43591:SF24">
    <property type="entry name" value="2-METHOXY-6-POLYPRENYL-1,4-BENZOQUINOL METHYLASE, MITOCHONDRIAL"/>
    <property type="match status" value="1"/>
</dbReference>
<reference evidence="2" key="1">
    <citation type="submission" date="2020-11" db="EMBL/GenBank/DDBJ databases">
        <authorList>
            <consortium name="DOE Joint Genome Institute"/>
            <person name="Ahrendt S."/>
            <person name="Riley R."/>
            <person name="Andreopoulos W."/>
            <person name="Labutti K."/>
            <person name="Pangilinan J."/>
            <person name="Ruiz-Duenas F.J."/>
            <person name="Barrasa J.M."/>
            <person name="Sanchez-Garcia M."/>
            <person name="Camarero S."/>
            <person name="Miyauchi S."/>
            <person name="Serrano A."/>
            <person name="Linde D."/>
            <person name="Babiker R."/>
            <person name="Drula E."/>
            <person name="Ayuso-Fernandez I."/>
            <person name="Pacheco R."/>
            <person name="Padilla G."/>
            <person name="Ferreira P."/>
            <person name="Barriuso J."/>
            <person name="Kellner H."/>
            <person name="Castanera R."/>
            <person name="Alfaro M."/>
            <person name="Ramirez L."/>
            <person name="Pisabarro A.G."/>
            <person name="Kuo A."/>
            <person name="Tritt A."/>
            <person name="Lipzen A."/>
            <person name="He G."/>
            <person name="Yan M."/>
            <person name="Ng V."/>
            <person name="Cullen D."/>
            <person name="Martin F."/>
            <person name="Rosso M.-N."/>
            <person name="Henrissat B."/>
            <person name="Hibbett D."/>
            <person name="Martinez A.T."/>
            <person name="Grigoriev I.V."/>
        </authorList>
    </citation>
    <scope>NUCLEOTIDE SEQUENCE</scope>
    <source>
        <strain evidence="2">MF-IS2</strain>
    </source>
</reference>
<feature type="domain" description="Methyltransferase" evidence="1">
    <location>
        <begin position="67"/>
        <end position="161"/>
    </location>
</feature>
<name>A0A9P6C5N1_9AGAR</name>
<evidence type="ECO:0000313" key="2">
    <source>
        <dbReference type="EMBL" id="KAF9449393.1"/>
    </source>
</evidence>
<keyword evidence="2" id="KW-0808">Transferase</keyword>
<sequence>MTLSLETQTSVHVVSPQSMEGETNACFVTSDEGERERERTLQHNLLLKATRERQIHIPIKLDEGGAILESGTGSGIWLLDLAKTIPDTSEIIGIDIAPNLFPQPSTLPLNVKFHVQSVLTLSPEWTNKFDFVHQRLLVLGLREAEWKIALSEIYRVLKPGGWVQLVEINNSEESGPMLAMFSKWQKYVKEAGFSDIRLTWHYSPAGKWAGQEGLKGKKNILEFMRAVREQMVKARLEFGFAAGESGFDKLIEDVEQEFDSHYETRTRYVMICGRKPIH</sequence>
<dbReference type="InterPro" id="IPR029063">
    <property type="entry name" value="SAM-dependent_MTases_sf"/>
</dbReference>
<keyword evidence="3" id="KW-1185">Reference proteome</keyword>
<comment type="caution">
    <text evidence="2">The sequence shown here is derived from an EMBL/GenBank/DDBJ whole genome shotgun (WGS) entry which is preliminary data.</text>
</comment>
<organism evidence="2 3">
    <name type="scientific">Macrolepiota fuliginosa MF-IS2</name>
    <dbReference type="NCBI Taxonomy" id="1400762"/>
    <lineage>
        <taxon>Eukaryota</taxon>
        <taxon>Fungi</taxon>
        <taxon>Dikarya</taxon>
        <taxon>Basidiomycota</taxon>
        <taxon>Agaricomycotina</taxon>
        <taxon>Agaricomycetes</taxon>
        <taxon>Agaricomycetidae</taxon>
        <taxon>Agaricales</taxon>
        <taxon>Agaricineae</taxon>
        <taxon>Agaricaceae</taxon>
        <taxon>Macrolepiota</taxon>
    </lineage>
</organism>
<dbReference type="Pfam" id="PF13649">
    <property type="entry name" value="Methyltransf_25"/>
    <property type="match status" value="1"/>
</dbReference>
<gene>
    <name evidence="2" type="ORF">P691DRAFT_799438</name>
</gene>
<dbReference type="EMBL" id="MU151132">
    <property type="protein sequence ID" value="KAF9449393.1"/>
    <property type="molecule type" value="Genomic_DNA"/>
</dbReference>
<evidence type="ECO:0000259" key="1">
    <source>
        <dbReference type="Pfam" id="PF13649"/>
    </source>
</evidence>
<dbReference type="GO" id="GO:0008168">
    <property type="term" value="F:methyltransferase activity"/>
    <property type="evidence" value="ECO:0007669"/>
    <property type="project" value="UniProtKB-KW"/>
</dbReference>
<proteinExistence type="predicted"/>
<protein>
    <submittedName>
        <fullName evidence="2">S-adenosyl-L-methionine-dependent methyltransferase</fullName>
    </submittedName>
</protein>
<evidence type="ECO:0000313" key="3">
    <source>
        <dbReference type="Proteomes" id="UP000807342"/>
    </source>
</evidence>
<dbReference type="AlphaFoldDB" id="A0A9P6C5N1"/>
<dbReference type="GO" id="GO:0032259">
    <property type="term" value="P:methylation"/>
    <property type="evidence" value="ECO:0007669"/>
    <property type="project" value="UniProtKB-KW"/>
</dbReference>
<dbReference type="SUPFAM" id="SSF53335">
    <property type="entry name" value="S-adenosyl-L-methionine-dependent methyltransferases"/>
    <property type="match status" value="1"/>
</dbReference>
<dbReference type="InterPro" id="IPR041698">
    <property type="entry name" value="Methyltransf_25"/>
</dbReference>
<accession>A0A9P6C5N1</accession>
<dbReference type="Proteomes" id="UP000807342">
    <property type="component" value="Unassembled WGS sequence"/>
</dbReference>
<dbReference type="Gene3D" id="3.40.50.150">
    <property type="entry name" value="Vaccinia Virus protein VP39"/>
    <property type="match status" value="1"/>
</dbReference>
<keyword evidence="2" id="KW-0489">Methyltransferase</keyword>
<dbReference type="OrthoDB" id="184880at2759"/>
<dbReference type="CDD" id="cd02440">
    <property type="entry name" value="AdoMet_MTases"/>
    <property type="match status" value="1"/>
</dbReference>
<dbReference type="PANTHER" id="PTHR43591">
    <property type="entry name" value="METHYLTRANSFERASE"/>
    <property type="match status" value="1"/>
</dbReference>